<protein>
    <submittedName>
        <fullName evidence="1">Uncharacterized protein</fullName>
    </submittedName>
</protein>
<evidence type="ECO:0000313" key="1">
    <source>
        <dbReference type="EMBL" id="JAH96244.1"/>
    </source>
</evidence>
<proteinExistence type="predicted"/>
<reference evidence="1" key="1">
    <citation type="submission" date="2014-11" db="EMBL/GenBank/DDBJ databases">
        <authorList>
            <person name="Amaro Gonzalez C."/>
        </authorList>
    </citation>
    <scope>NUCLEOTIDE SEQUENCE</scope>
</reference>
<dbReference type="AlphaFoldDB" id="A0A0E9X107"/>
<reference evidence="1" key="2">
    <citation type="journal article" date="2015" name="Fish Shellfish Immunol.">
        <title>Early steps in the European eel (Anguilla anguilla)-Vibrio vulnificus interaction in the gills: Role of the RtxA13 toxin.</title>
        <authorList>
            <person name="Callol A."/>
            <person name="Pajuelo D."/>
            <person name="Ebbesson L."/>
            <person name="Teles M."/>
            <person name="MacKenzie S."/>
            <person name="Amaro C."/>
        </authorList>
    </citation>
    <scope>NUCLEOTIDE SEQUENCE</scope>
</reference>
<sequence length="68" mass="7434">MAYLCAPSGLGDLLDPQEKVLERLYCTCTYAAASFVRGGATCMQVGRTVNLAQEARQFSVSSIEREKQ</sequence>
<dbReference type="EMBL" id="GBXM01012333">
    <property type="protein sequence ID" value="JAH96244.1"/>
    <property type="molecule type" value="Transcribed_RNA"/>
</dbReference>
<accession>A0A0E9X107</accession>
<organism evidence="1">
    <name type="scientific">Anguilla anguilla</name>
    <name type="common">European freshwater eel</name>
    <name type="synonym">Muraena anguilla</name>
    <dbReference type="NCBI Taxonomy" id="7936"/>
    <lineage>
        <taxon>Eukaryota</taxon>
        <taxon>Metazoa</taxon>
        <taxon>Chordata</taxon>
        <taxon>Craniata</taxon>
        <taxon>Vertebrata</taxon>
        <taxon>Euteleostomi</taxon>
        <taxon>Actinopterygii</taxon>
        <taxon>Neopterygii</taxon>
        <taxon>Teleostei</taxon>
        <taxon>Anguilliformes</taxon>
        <taxon>Anguillidae</taxon>
        <taxon>Anguilla</taxon>
    </lineage>
</organism>
<name>A0A0E9X107_ANGAN</name>